<organism evidence="1 2">
    <name type="scientific">Rotaria socialis</name>
    <dbReference type="NCBI Taxonomy" id="392032"/>
    <lineage>
        <taxon>Eukaryota</taxon>
        <taxon>Metazoa</taxon>
        <taxon>Spiralia</taxon>
        <taxon>Gnathifera</taxon>
        <taxon>Rotifera</taxon>
        <taxon>Eurotatoria</taxon>
        <taxon>Bdelloidea</taxon>
        <taxon>Philodinida</taxon>
        <taxon>Philodinidae</taxon>
        <taxon>Rotaria</taxon>
    </lineage>
</organism>
<name>A0A817PXK2_9BILA</name>
<accession>A0A817PXK2</accession>
<protein>
    <submittedName>
        <fullName evidence="1">Uncharacterized protein</fullName>
    </submittedName>
</protein>
<dbReference type="OrthoDB" id="10545640at2759"/>
<evidence type="ECO:0000313" key="2">
    <source>
        <dbReference type="Proteomes" id="UP000663825"/>
    </source>
</evidence>
<proteinExistence type="predicted"/>
<gene>
    <name evidence="1" type="ORF">TIS948_LOCUS11246</name>
</gene>
<sequence>MLQYFNLQQSLWQAYYNVGITEHGWTTHISRYAAKEHATCTTYGRSQKFVEQRLAIINNQLKQTKKGLQEISIQLPQWTGQAQPSVNSNTLYVAIEELIAWIKEYWKQTAVELQALEEVEILRKRISLQRLSPSFDNHVNQSIVPLQTMLSWPIISNEQRAILLSRCSKAVIQYKFDMMTLNILAIEDTIDFFRRSSDGDHQ</sequence>
<dbReference type="AlphaFoldDB" id="A0A817PXK2"/>
<comment type="caution">
    <text evidence="1">The sequence shown here is derived from an EMBL/GenBank/DDBJ whole genome shotgun (WGS) entry which is preliminary data.</text>
</comment>
<dbReference type="EMBL" id="CAJNXB010001581">
    <property type="protein sequence ID" value="CAF3179153.1"/>
    <property type="molecule type" value="Genomic_DNA"/>
</dbReference>
<reference evidence="1" key="1">
    <citation type="submission" date="2021-02" db="EMBL/GenBank/DDBJ databases">
        <authorList>
            <person name="Nowell W R."/>
        </authorList>
    </citation>
    <scope>NUCLEOTIDE SEQUENCE</scope>
</reference>
<dbReference type="Proteomes" id="UP000663825">
    <property type="component" value="Unassembled WGS sequence"/>
</dbReference>
<evidence type="ECO:0000313" key="1">
    <source>
        <dbReference type="EMBL" id="CAF3179153.1"/>
    </source>
</evidence>